<keyword evidence="6 7" id="KW-0975">Bacterial flagellum</keyword>
<dbReference type="Proteomes" id="UP000217005">
    <property type="component" value="Unassembled WGS sequence"/>
</dbReference>
<accession>A0A261S6J3</accession>
<keyword evidence="12" id="KW-0282">Flagellum</keyword>
<dbReference type="GO" id="GO:0044780">
    <property type="term" value="P:bacterial-type flagellum assembly"/>
    <property type="evidence" value="ECO:0007669"/>
    <property type="project" value="InterPro"/>
</dbReference>
<evidence type="ECO:0000256" key="2">
    <source>
        <dbReference type="ARBA" id="ARBA00004613"/>
    </source>
</evidence>
<dbReference type="RefSeq" id="WP_094827602.1">
    <property type="nucleotide sequence ID" value="NZ_NEVL01000004.1"/>
</dbReference>
<protein>
    <recommendedName>
        <fullName evidence="4 7">Flagellar hook-associated protein 1</fullName>
        <shortName evidence="7">HAP1</shortName>
    </recommendedName>
</protein>
<evidence type="ECO:0000256" key="4">
    <source>
        <dbReference type="ARBA" id="ARBA00016244"/>
    </source>
</evidence>
<reference evidence="13 14" key="2">
    <citation type="submission" date="2017-05" db="EMBL/GenBank/DDBJ databases">
        <title>Complete and WGS of Bordetella genogroups.</title>
        <authorList>
            <person name="Spilker T."/>
            <person name="Lipuma J."/>
        </authorList>
    </citation>
    <scope>NUCLEOTIDE SEQUENCE [LARGE SCALE GENOMIC DNA]</scope>
    <source>
        <strain evidence="13 14">AU9795</strain>
    </source>
</reference>
<evidence type="ECO:0000313" key="13">
    <source>
        <dbReference type="EMBL" id="OZI66037.1"/>
    </source>
</evidence>
<keyword evidence="8" id="KW-0175">Coiled coil</keyword>
<evidence type="ECO:0000256" key="8">
    <source>
        <dbReference type="SAM" id="Coils"/>
    </source>
</evidence>
<dbReference type="SUPFAM" id="SSF64518">
    <property type="entry name" value="Phase 1 flagellin"/>
    <property type="match status" value="1"/>
</dbReference>
<organism evidence="12 15">
    <name type="scientific">Bordetella genomosp. 1</name>
    <dbReference type="NCBI Taxonomy" id="1395607"/>
    <lineage>
        <taxon>Bacteria</taxon>
        <taxon>Pseudomonadati</taxon>
        <taxon>Pseudomonadota</taxon>
        <taxon>Betaproteobacteria</taxon>
        <taxon>Burkholderiales</taxon>
        <taxon>Alcaligenaceae</taxon>
        <taxon>Bordetella</taxon>
    </lineage>
</organism>
<dbReference type="Pfam" id="PF21158">
    <property type="entry name" value="flgK_1st_1"/>
    <property type="match status" value="1"/>
</dbReference>
<dbReference type="InterPro" id="IPR049119">
    <property type="entry name" value="FlgK_D2-like"/>
</dbReference>
<keyword evidence="12" id="KW-0966">Cell projection</keyword>
<evidence type="ECO:0000259" key="9">
    <source>
        <dbReference type="Pfam" id="PF06429"/>
    </source>
</evidence>
<dbReference type="NCBIfam" id="TIGR02492">
    <property type="entry name" value="flgK_ends"/>
    <property type="match status" value="1"/>
</dbReference>
<dbReference type="OrthoDB" id="9802553at2"/>
<sequence length="550" mass="57991">MNLYNLAMTGLNASQAGLETTSHNINNSTTVGYSRQRVITSTAGATATGQGYFGRGVQVDTVKRQYDSFLYQQLVGAQGSNAQLTTQYDQMSAINNLFADRTVGITPALSGFFTGINNAATSPADPAVRQDLIGKMNTLVTQINTSYQQLENQRQGLNTQISTTVEQVNSYLNNINDLNQQIVIARGKTGHAPNDLLDQRDQAVAELNQLVGVRTYEQGDAINITLTSGQTLLSGKTVYPLQAVASEADPRRTAVAYTLPSGTGTTVAVELADDKVSGGKLGGLLQFRKQSLDAVQDQLGQLAIGLALAMNEQHAAGVDLNGDAGTDLFGLSAPAAIRNAKNTSNAEWQAAFTDADAIRASAYKIEALGGDNYRVTRLSDGVVTDLAATGTPPDTLEFDGLTLTGTGTAVAGESWTLQATRDAARDLKALISDPTKLALADAAGGSANGNNGLELAKLQTKKVLGNGTMSLNEQFSQLVNTVGVDTQSLKSSTTASANLVKQQNAAYLSVSGVNLNEEYVNLSVYQEQYQASAKILDVASVLFDTLLGIR</sequence>
<evidence type="ECO:0000313" key="15">
    <source>
        <dbReference type="Proteomes" id="UP000217005"/>
    </source>
</evidence>
<dbReference type="GO" id="GO:0005576">
    <property type="term" value="C:extracellular region"/>
    <property type="evidence" value="ECO:0007669"/>
    <property type="project" value="UniProtKB-SubCell"/>
</dbReference>
<evidence type="ECO:0000313" key="12">
    <source>
        <dbReference type="EMBL" id="OZI32602.1"/>
    </source>
</evidence>
<proteinExistence type="inferred from homology"/>
<dbReference type="GO" id="GO:0009424">
    <property type="term" value="C:bacterial-type flagellum hook"/>
    <property type="evidence" value="ECO:0007669"/>
    <property type="project" value="UniProtKB-UniRule"/>
</dbReference>
<feature type="domain" description="Flagellar hook-associated protein FlgK helical" evidence="11">
    <location>
        <begin position="91"/>
        <end position="329"/>
    </location>
</feature>
<dbReference type="InterPro" id="IPR053927">
    <property type="entry name" value="FlgK_helical"/>
</dbReference>
<evidence type="ECO:0000256" key="7">
    <source>
        <dbReference type="RuleBase" id="RU362065"/>
    </source>
</evidence>
<comment type="caution">
    <text evidence="12">The sequence shown here is derived from an EMBL/GenBank/DDBJ whole genome shotgun (WGS) entry which is preliminary data.</text>
</comment>
<evidence type="ECO:0000256" key="1">
    <source>
        <dbReference type="ARBA" id="ARBA00004365"/>
    </source>
</evidence>
<evidence type="ECO:0000259" key="10">
    <source>
        <dbReference type="Pfam" id="PF21158"/>
    </source>
</evidence>
<evidence type="ECO:0000256" key="6">
    <source>
        <dbReference type="ARBA" id="ARBA00023143"/>
    </source>
</evidence>
<dbReference type="PANTHER" id="PTHR30033:SF1">
    <property type="entry name" value="FLAGELLAR HOOK-ASSOCIATED PROTEIN 1"/>
    <property type="match status" value="1"/>
</dbReference>
<keyword evidence="12" id="KW-0969">Cilium</keyword>
<dbReference type="Proteomes" id="UP000216354">
    <property type="component" value="Unassembled WGS sequence"/>
</dbReference>
<keyword evidence="5 7" id="KW-0964">Secreted</keyword>
<dbReference type="Pfam" id="PF06429">
    <property type="entry name" value="Flg_bbr_C"/>
    <property type="match status" value="1"/>
</dbReference>
<evidence type="ECO:0000256" key="5">
    <source>
        <dbReference type="ARBA" id="ARBA00022525"/>
    </source>
</evidence>
<comment type="subcellular location">
    <subcellularLocation>
        <location evidence="1 7">Bacterial flagellum</location>
    </subcellularLocation>
    <subcellularLocation>
        <location evidence="2 7">Secreted</location>
    </subcellularLocation>
</comment>
<feature type="domain" description="Flagellar hook-associated protein 1 D2-like" evidence="10">
    <location>
        <begin position="338"/>
        <end position="418"/>
    </location>
</feature>
<evidence type="ECO:0000259" key="11">
    <source>
        <dbReference type="Pfam" id="PF22638"/>
    </source>
</evidence>
<dbReference type="EMBL" id="NEVL01000004">
    <property type="protein sequence ID" value="OZI32602.1"/>
    <property type="molecule type" value="Genomic_DNA"/>
</dbReference>
<feature type="coiled-coil region" evidence="8">
    <location>
        <begin position="140"/>
        <end position="181"/>
    </location>
</feature>
<dbReference type="PANTHER" id="PTHR30033">
    <property type="entry name" value="FLAGELLAR HOOK-ASSOCIATED PROTEIN 1"/>
    <property type="match status" value="1"/>
</dbReference>
<evidence type="ECO:0000256" key="3">
    <source>
        <dbReference type="ARBA" id="ARBA00009677"/>
    </source>
</evidence>
<name>A0A261S6J3_9BORD</name>
<keyword evidence="14" id="KW-1185">Reference proteome</keyword>
<feature type="domain" description="Flagellar basal-body/hook protein C-terminal" evidence="9">
    <location>
        <begin position="507"/>
        <end position="547"/>
    </location>
</feature>
<comment type="similarity">
    <text evidence="3 7">Belongs to the flagella basal body rod proteins family.</text>
</comment>
<reference evidence="12 15" key="1">
    <citation type="submission" date="2017-05" db="EMBL/GenBank/DDBJ databases">
        <title>Complete and WGS of Bordetella genogroups.</title>
        <authorList>
            <person name="Spilker T."/>
            <person name="LiPuma J."/>
        </authorList>
    </citation>
    <scope>NUCLEOTIDE SEQUENCE [LARGE SCALE GENOMIC DNA]</scope>
    <source>
        <strain evidence="12 15">AU17610</strain>
    </source>
</reference>
<dbReference type="InterPro" id="IPR002371">
    <property type="entry name" value="FlgK"/>
</dbReference>
<dbReference type="InterPro" id="IPR010930">
    <property type="entry name" value="Flg_bb/hook_C_dom"/>
</dbReference>
<dbReference type="PRINTS" id="PR01005">
    <property type="entry name" value="FLGHOOKAP1"/>
</dbReference>
<dbReference type="AlphaFoldDB" id="A0A261S6J3"/>
<dbReference type="EMBL" id="NEVR01000002">
    <property type="protein sequence ID" value="OZI66037.1"/>
    <property type="molecule type" value="Genomic_DNA"/>
</dbReference>
<gene>
    <name evidence="7" type="primary">flgK</name>
    <name evidence="13" type="ORF">CAL27_13730</name>
    <name evidence="12" type="ORF">CEG14_16970</name>
</gene>
<evidence type="ECO:0000313" key="14">
    <source>
        <dbReference type="Proteomes" id="UP000216354"/>
    </source>
</evidence>
<dbReference type="GO" id="GO:0005198">
    <property type="term" value="F:structural molecule activity"/>
    <property type="evidence" value="ECO:0007669"/>
    <property type="project" value="UniProtKB-UniRule"/>
</dbReference>
<dbReference type="Pfam" id="PF22638">
    <property type="entry name" value="FlgK_D1"/>
    <property type="match status" value="1"/>
</dbReference>